<evidence type="ECO:0000313" key="1">
    <source>
        <dbReference type="EMBL" id="QHT27527.1"/>
    </source>
</evidence>
<dbReference type="EMBL" id="MN739823">
    <property type="protein sequence ID" value="QHT27527.1"/>
    <property type="molecule type" value="Genomic_DNA"/>
</dbReference>
<sequence length="97" mass="12104">MIIINILQMVLLLLPNYIQNLIDEFNVEHRPKMRLVMNELLIKYEERIENDKYCVNCNGYAEEQYSNYIFWHKYTFCGEWCSYDTEYHIRKTLRRRR</sequence>
<protein>
    <submittedName>
        <fullName evidence="1">Uncharacterized protein</fullName>
    </submittedName>
</protein>
<dbReference type="AlphaFoldDB" id="A0A6C0EE95"/>
<accession>A0A6C0EE95</accession>
<reference evidence="1" key="1">
    <citation type="journal article" date="2020" name="Nature">
        <title>Giant virus diversity and host interactions through global metagenomics.</title>
        <authorList>
            <person name="Schulz F."/>
            <person name="Roux S."/>
            <person name="Paez-Espino D."/>
            <person name="Jungbluth S."/>
            <person name="Walsh D.A."/>
            <person name="Denef V.J."/>
            <person name="McMahon K.D."/>
            <person name="Konstantinidis K.T."/>
            <person name="Eloe-Fadrosh E.A."/>
            <person name="Kyrpides N.C."/>
            <person name="Woyke T."/>
        </authorList>
    </citation>
    <scope>NUCLEOTIDE SEQUENCE</scope>
    <source>
        <strain evidence="1">GVMAG-M-3300023179-33</strain>
    </source>
</reference>
<proteinExistence type="predicted"/>
<name>A0A6C0EE95_9ZZZZ</name>
<organism evidence="1">
    <name type="scientific">viral metagenome</name>
    <dbReference type="NCBI Taxonomy" id="1070528"/>
    <lineage>
        <taxon>unclassified sequences</taxon>
        <taxon>metagenomes</taxon>
        <taxon>organismal metagenomes</taxon>
    </lineage>
</organism>